<name>A0AAW0XDF5_CHEQU</name>
<keyword evidence="5" id="KW-1015">Disulfide bond</keyword>
<comment type="caution">
    <text evidence="8">The sequence shown here is derived from an EMBL/GenBank/DDBJ whole genome shotgun (WGS) entry which is preliminary data.</text>
</comment>
<organism evidence="8 9">
    <name type="scientific">Cherax quadricarinatus</name>
    <name type="common">Australian red claw crayfish</name>
    <dbReference type="NCBI Taxonomy" id="27406"/>
    <lineage>
        <taxon>Eukaryota</taxon>
        <taxon>Metazoa</taxon>
        <taxon>Ecdysozoa</taxon>
        <taxon>Arthropoda</taxon>
        <taxon>Crustacea</taxon>
        <taxon>Multicrustacea</taxon>
        <taxon>Malacostraca</taxon>
        <taxon>Eumalacostraca</taxon>
        <taxon>Eucarida</taxon>
        <taxon>Decapoda</taxon>
        <taxon>Pleocyemata</taxon>
        <taxon>Astacidea</taxon>
        <taxon>Parastacoidea</taxon>
        <taxon>Parastacidae</taxon>
        <taxon>Cherax</taxon>
    </lineage>
</organism>
<evidence type="ECO:0000256" key="3">
    <source>
        <dbReference type="ARBA" id="ARBA00022801"/>
    </source>
</evidence>
<dbReference type="InterPro" id="IPR038565">
    <property type="entry name" value="CLIP_sf"/>
</dbReference>
<dbReference type="PROSITE" id="PS51888">
    <property type="entry name" value="CLIP"/>
    <property type="match status" value="1"/>
</dbReference>
<accession>A0AAW0XDF5</accession>
<dbReference type="InterPro" id="IPR043504">
    <property type="entry name" value="Peptidase_S1_PA_chymotrypsin"/>
</dbReference>
<sequence length="184" mass="18985">MCFLVVTVLVVVASLGGSYAQRGAGCRGANSQQGTCGTIGDCPPLFGLLGQLRAGTAPPGALDTLRRAICGYERNFPLVCCTAPGAAGVTPAPGDSSKLPKRCGISGLTDKIIDGVDAPLLAWPWMALLRGKGGPLTLTNSDVSRHYVVGITSLGPRECGSSNTQGLYSSVSFYAQWILSNLQP</sequence>
<keyword evidence="9" id="KW-1185">Reference proteome</keyword>
<evidence type="ECO:0000256" key="4">
    <source>
        <dbReference type="ARBA" id="ARBA00022825"/>
    </source>
</evidence>
<evidence type="ECO:0000313" key="9">
    <source>
        <dbReference type="Proteomes" id="UP001445076"/>
    </source>
</evidence>
<dbReference type="GO" id="GO:0006508">
    <property type="term" value="P:proteolysis"/>
    <property type="evidence" value="ECO:0007669"/>
    <property type="project" value="UniProtKB-KW"/>
</dbReference>
<dbReference type="InterPro" id="IPR001254">
    <property type="entry name" value="Trypsin_dom"/>
</dbReference>
<dbReference type="Gene3D" id="3.30.1640.30">
    <property type="match status" value="1"/>
</dbReference>
<dbReference type="Proteomes" id="UP001445076">
    <property type="component" value="Unassembled WGS sequence"/>
</dbReference>
<gene>
    <name evidence="8" type="ORF">OTU49_001831</name>
</gene>
<dbReference type="InterPro" id="IPR009003">
    <property type="entry name" value="Peptidase_S1_PA"/>
</dbReference>
<dbReference type="EMBL" id="JARKIK010000028">
    <property type="protein sequence ID" value="KAK8742367.1"/>
    <property type="molecule type" value="Genomic_DNA"/>
</dbReference>
<feature type="chain" id="PRO_5043956985" description="Clip domain-containing protein" evidence="6">
    <location>
        <begin position="21"/>
        <end position="184"/>
    </location>
</feature>
<dbReference type="InterPro" id="IPR022700">
    <property type="entry name" value="CLIP"/>
</dbReference>
<keyword evidence="3" id="KW-0378">Hydrolase</keyword>
<proteinExistence type="predicted"/>
<dbReference type="Pfam" id="PF00089">
    <property type="entry name" value="Trypsin"/>
    <property type="match status" value="1"/>
</dbReference>
<feature type="signal peptide" evidence="6">
    <location>
        <begin position="1"/>
        <end position="20"/>
    </location>
</feature>
<feature type="domain" description="Clip" evidence="7">
    <location>
        <begin position="25"/>
        <end position="81"/>
    </location>
</feature>
<dbReference type="SUPFAM" id="SSF50494">
    <property type="entry name" value="Trypsin-like serine proteases"/>
    <property type="match status" value="1"/>
</dbReference>
<protein>
    <recommendedName>
        <fullName evidence="7">Clip domain-containing protein</fullName>
    </recommendedName>
</protein>
<keyword evidence="4" id="KW-0720">Serine protease</keyword>
<evidence type="ECO:0000256" key="5">
    <source>
        <dbReference type="ARBA" id="ARBA00023157"/>
    </source>
</evidence>
<reference evidence="8 9" key="1">
    <citation type="journal article" date="2024" name="BMC Genomics">
        <title>Genome assembly of redclaw crayfish (Cherax quadricarinatus) provides insights into its immune adaptation and hypoxia tolerance.</title>
        <authorList>
            <person name="Liu Z."/>
            <person name="Zheng J."/>
            <person name="Li H."/>
            <person name="Fang K."/>
            <person name="Wang S."/>
            <person name="He J."/>
            <person name="Zhou D."/>
            <person name="Weng S."/>
            <person name="Chi M."/>
            <person name="Gu Z."/>
            <person name="He J."/>
            <person name="Li F."/>
            <person name="Wang M."/>
        </authorList>
    </citation>
    <scope>NUCLEOTIDE SEQUENCE [LARGE SCALE GENOMIC DNA]</scope>
    <source>
        <strain evidence="8">ZL_2023a</strain>
    </source>
</reference>
<evidence type="ECO:0000256" key="1">
    <source>
        <dbReference type="ARBA" id="ARBA00022670"/>
    </source>
</evidence>
<dbReference type="SMART" id="SM00680">
    <property type="entry name" value="CLIP"/>
    <property type="match status" value="1"/>
</dbReference>
<dbReference type="GO" id="GO:0004252">
    <property type="term" value="F:serine-type endopeptidase activity"/>
    <property type="evidence" value="ECO:0007669"/>
    <property type="project" value="InterPro"/>
</dbReference>
<evidence type="ECO:0000256" key="2">
    <source>
        <dbReference type="ARBA" id="ARBA00022729"/>
    </source>
</evidence>
<dbReference type="Gene3D" id="2.40.10.10">
    <property type="entry name" value="Trypsin-like serine proteases"/>
    <property type="match status" value="1"/>
</dbReference>
<dbReference type="Pfam" id="PF12032">
    <property type="entry name" value="CLIP"/>
    <property type="match status" value="1"/>
</dbReference>
<keyword evidence="2 6" id="KW-0732">Signal</keyword>
<evidence type="ECO:0000256" key="6">
    <source>
        <dbReference type="SAM" id="SignalP"/>
    </source>
</evidence>
<evidence type="ECO:0000259" key="7">
    <source>
        <dbReference type="PROSITE" id="PS51888"/>
    </source>
</evidence>
<dbReference type="AlphaFoldDB" id="A0AAW0XDF5"/>
<keyword evidence="1" id="KW-0645">Protease</keyword>
<evidence type="ECO:0000313" key="8">
    <source>
        <dbReference type="EMBL" id="KAK8742367.1"/>
    </source>
</evidence>